<dbReference type="SUPFAM" id="SSF52058">
    <property type="entry name" value="L domain-like"/>
    <property type="match status" value="1"/>
</dbReference>
<dbReference type="EMBL" id="CAKOGP040001972">
    <property type="protein sequence ID" value="CAJ1958349.1"/>
    <property type="molecule type" value="Genomic_DNA"/>
</dbReference>
<dbReference type="Pfam" id="PF13306">
    <property type="entry name" value="LRR_5"/>
    <property type="match status" value="1"/>
</dbReference>
<dbReference type="PANTHER" id="PTHR45661:SF3">
    <property type="entry name" value="IG-LIKE DOMAIN-CONTAINING PROTEIN"/>
    <property type="match status" value="1"/>
</dbReference>
<accession>A0AAD2G0X8</accession>
<name>A0AAD2G0X8_9STRA</name>
<sequence length="387" mass="44284">MVLEYHYQGMNGETTPKNIERVIVDSVKKIGEEAFAQCYSLQRLRISSRLNKIGQGSFEECYGLVEADLLATSVREIPHGAFLCCISLQAVSLPKPIVRLCATSFYGCESLVSVIVPQDCNPIRIGHVSFGRCSDLVNMVLPPGSTAKYDSFEGCTLLEDRFGREQDNILYGLEDRFDYDPVHMFCYDRSGINITLEELGQSIETRISGGSRLVDDFGMTPFHILFSTIDPCMQLLEVLLDKLPYYVLGRKDANDKLALEYLVTNWTRGNRVLLQMSLHQWMLSRLDRWHSKSWRTRTIPLVNDLLAEDDKELRMSYFSKACSVLKQCENVESLSILEMALWKVRLRHGWSRDGTRRRALDRQKSRCFCGAHIVIPNVLLFLRGWSN</sequence>
<dbReference type="InterPro" id="IPR026906">
    <property type="entry name" value="LRR_5"/>
</dbReference>
<gene>
    <name evidence="1" type="ORF">CYCCA115_LOCUS17145</name>
</gene>
<comment type="caution">
    <text evidence="1">The sequence shown here is derived from an EMBL/GenBank/DDBJ whole genome shotgun (WGS) entry which is preliminary data.</text>
</comment>
<organism evidence="1 2">
    <name type="scientific">Cylindrotheca closterium</name>
    <dbReference type="NCBI Taxonomy" id="2856"/>
    <lineage>
        <taxon>Eukaryota</taxon>
        <taxon>Sar</taxon>
        <taxon>Stramenopiles</taxon>
        <taxon>Ochrophyta</taxon>
        <taxon>Bacillariophyta</taxon>
        <taxon>Bacillariophyceae</taxon>
        <taxon>Bacillariophycidae</taxon>
        <taxon>Bacillariales</taxon>
        <taxon>Bacillariaceae</taxon>
        <taxon>Cylindrotheca</taxon>
    </lineage>
</organism>
<keyword evidence="2" id="KW-1185">Reference proteome</keyword>
<dbReference type="Proteomes" id="UP001295423">
    <property type="component" value="Unassembled WGS sequence"/>
</dbReference>
<reference evidence="1" key="1">
    <citation type="submission" date="2023-08" db="EMBL/GenBank/DDBJ databases">
        <authorList>
            <person name="Audoor S."/>
            <person name="Bilcke G."/>
        </authorList>
    </citation>
    <scope>NUCLEOTIDE SEQUENCE</scope>
</reference>
<dbReference type="PANTHER" id="PTHR45661">
    <property type="entry name" value="SURFACE ANTIGEN"/>
    <property type="match status" value="1"/>
</dbReference>
<evidence type="ECO:0000313" key="1">
    <source>
        <dbReference type="EMBL" id="CAJ1958349.1"/>
    </source>
</evidence>
<dbReference type="Gene3D" id="3.80.10.10">
    <property type="entry name" value="Ribonuclease Inhibitor"/>
    <property type="match status" value="1"/>
</dbReference>
<evidence type="ECO:0000313" key="2">
    <source>
        <dbReference type="Proteomes" id="UP001295423"/>
    </source>
</evidence>
<dbReference type="InterPro" id="IPR053139">
    <property type="entry name" value="Surface_bspA-like"/>
</dbReference>
<dbReference type="InterPro" id="IPR032675">
    <property type="entry name" value="LRR_dom_sf"/>
</dbReference>
<protein>
    <submittedName>
        <fullName evidence="1">Uncharacterized protein</fullName>
    </submittedName>
</protein>
<proteinExistence type="predicted"/>
<dbReference type="AlphaFoldDB" id="A0AAD2G0X8"/>